<accession>A0AAX3X3K0</accession>
<dbReference type="PANTHER" id="PTHR35861:SF2">
    <property type="entry name" value="FELS-2 PROPHAGE PROTEIN"/>
    <property type="match status" value="1"/>
</dbReference>
<protein>
    <submittedName>
        <fullName evidence="1">Phage tail sheath family protein</fullName>
    </submittedName>
</protein>
<dbReference type="EMBL" id="CP126101">
    <property type="protein sequence ID" value="WHY53863.1"/>
    <property type="molecule type" value="Genomic_DNA"/>
</dbReference>
<dbReference type="InterPro" id="IPR052042">
    <property type="entry name" value="Tail_sheath_structural"/>
</dbReference>
<organism evidence="1 2">
    <name type="scientific">Lysinibacillus pakistanensis</name>
    <dbReference type="NCBI Taxonomy" id="759811"/>
    <lineage>
        <taxon>Bacteria</taxon>
        <taxon>Bacillati</taxon>
        <taxon>Bacillota</taxon>
        <taxon>Bacilli</taxon>
        <taxon>Bacillales</taxon>
        <taxon>Bacillaceae</taxon>
        <taxon>Lysinibacillus</taxon>
    </lineage>
</organism>
<name>A0AAX3X3K0_9BACI</name>
<gene>
    <name evidence="1" type="ORF">QNH24_11685</name>
</gene>
<sequence>MAGYKHGVYSYELPTSIIPPVVSTAGLTVVFGTAPIHLLDEPEKAVNRAELAYTYSEAVQKMGYNADFNKYTICEAISSHFALFAVSPLVMINVLDTNKHAVSGSETVGIAKGEGVLQADGVLKSKVIVKNGTNTVDKTDYELEFDDEGKLHIYTSVANEVTVEFERLDASLVTAADIVGGVSLDGSYKGIELINTVFPRFREIPGILISPKFSTNPLVAAVLKAKAKNINGLFQAKTFVDIPTSEVRDYTAVPEYKNMNNLDDPNMEVFWPKCSIGGIQYHKSTQAASLFNLVDAQNEGYPYHEASNNNLQMDAAVLEDGTEILLGLEQANYLNGQGIVTSLNFIGGWKLWGHRTSCYPGNTDPKDAFISVRRVFIYEQNQFILSYWQKTDKPGNKKLIDNIVDSKNIDLNGKAARQFILGGRVEFLQEENPLTDLIDGIYKFHLFITPATPAREIRGLFEFDPSYFGTLFA</sequence>
<evidence type="ECO:0000313" key="1">
    <source>
        <dbReference type="EMBL" id="WHY53863.1"/>
    </source>
</evidence>
<dbReference type="PANTHER" id="PTHR35861">
    <property type="match status" value="1"/>
</dbReference>
<dbReference type="AlphaFoldDB" id="A0AAX3X3K0"/>
<proteinExistence type="predicted"/>
<reference evidence="1" key="1">
    <citation type="submission" date="2023-05" db="EMBL/GenBank/DDBJ databases">
        <title>Comparative genomics of Bacillaceae isolates and their secondary metabolite potential.</title>
        <authorList>
            <person name="Song L."/>
            <person name="Nielsen L.J."/>
            <person name="Mohite O."/>
            <person name="Xu X."/>
            <person name="Weber T."/>
            <person name="Kovacs A.T."/>
        </authorList>
    </citation>
    <scope>NUCLEOTIDE SEQUENCE</scope>
    <source>
        <strain evidence="1">LY1</strain>
    </source>
</reference>
<dbReference type="Proteomes" id="UP001178322">
    <property type="component" value="Chromosome"/>
</dbReference>
<evidence type="ECO:0000313" key="2">
    <source>
        <dbReference type="Proteomes" id="UP001178322"/>
    </source>
</evidence>
<dbReference type="RefSeq" id="WP_283872343.1">
    <property type="nucleotide sequence ID" value="NZ_CP126101.1"/>
</dbReference>